<evidence type="ECO:0000313" key="12">
    <source>
        <dbReference type="Proteomes" id="UP001190926"/>
    </source>
</evidence>
<dbReference type="EC" id="1.3.1.42" evidence="9"/>
<evidence type="ECO:0000256" key="1">
    <source>
        <dbReference type="ARBA" id="ARBA00001917"/>
    </source>
</evidence>
<dbReference type="CDD" id="cd02933">
    <property type="entry name" value="OYE_like_FMN"/>
    <property type="match status" value="1"/>
</dbReference>
<dbReference type="GO" id="GO:0031408">
    <property type="term" value="P:oxylipin biosynthetic process"/>
    <property type="evidence" value="ECO:0007669"/>
    <property type="project" value="TreeGrafter"/>
</dbReference>
<dbReference type="GO" id="GO:0010181">
    <property type="term" value="F:FMN binding"/>
    <property type="evidence" value="ECO:0007669"/>
    <property type="project" value="InterPro"/>
</dbReference>
<dbReference type="AlphaFoldDB" id="A0AAD4P6C2"/>
<dbReference type="Gene3D" id="3.20.20.70">
    <property type="entry name" value="Aldolase class I"/>
    <property type="match status" value="1"/>
</dbReference>
<comment type="cofactor">
    <cofactor evidence="1">
        <name>FMN</name>
        <dbReference type="ChEBI" id="CHEBI:58210"/>
    </cofactor>
</comment>
<evidence type="ECO:0000256" key="9">
    <source>
        <dbReference type="ARBA" id="ARBA00066323"/>
    </source>
</evidence>
<dbReference type="GO" id="GO:0005777">
    <property type="term" value="C:peroxisome"/>
    <property type="evidence" value="ECO:0007669"/>
    <property type="project" value="TreeGrafter"/>
</dbReference>
<dbReference type="InterPro" id="IPR045247">
    <property type="entry name" value="Oye-like"/>
</dbReference>
<evidence type="ECO:0000256" key="5">
    <source>
        <dbReference type="ARBA" id="ARBA00022857"/>
    </source>
</evidence>
<evidence type="ECO:0000256" key="6">
    <source>
        <dbReference type="ARBA" id="ARBA00023002"/>
    </source>
</evidence>
<dbReference type="EMBL" id="SDAM02000122">
    <property type="protein sequence ID" value="KAH6828534.1"/>
    <property type="molecule type" value="Genomic_DNA"/>
</dbReference>
<protein>
    <recommendedName>
        <fullName evidence="9">12-oxophytodienoate reductase</fullName>
        <ecNumber evidence="9">1.3.1.42</ecNumber>
    </recommendedName>
</protein>
<proteinExistence type="inferred from homology"/>
<keyword evidence="4" id="KW-0288">FMN</keyword>
<keyword evidence="5" id="KW-0521">NADP</keyword>
<evidence type="ECO:0000256" key="4">
    <source>
        <dbReference type="ARBA" id="ARBA00022643"/>
    </source>
</evidence>
<dbReference type="PANTHER" id="PTHR22893">
    <property type="entry name" value="NADH OXIDOREDUCTASE-RELATED"/>
    <property type="match status" value="1"/>
</dbReference>
<comment type="pathway">
    <text evidence="8">Lipid metabolism; oxylipin biosynthesis.</text>
</comment>
<evidence type="ECO:0000256" key="3">
    <source>
        <dbReference type="ARBA" id="ARBA00022630"/>
    </source>
</evidence>
<dbReference type="GO" id="GO:0016629">
    <property type="term" value="F:12-oxophytodienoate reductase activity"/>
    <property type="evidence" value="ECO:0007669"/>
    <property type="project" value="UniProtKB-EC"/>
</dbReference>
<dbReference type="Pfam" id="PF00724">
    <property type="entry name" value="Oxidored_FMN"/>
    <property type="match status" value="1"/>
</dbReference>
<dbReference type="SUPFAM" id="SSF51395">
    <property type="entry name" value="FMN-linked oxidoreductases"/>
    <property type="match status" value="1"/>
</dbReference>
<reference evidence="11 12" key="1">
    <citation type="journal article" date="2021" name="Nat. Commun.">
        <title>Incipient diploidization of the medicinal plant Perilla within 10,000 years.</title>
        <authorList>
            <person name="Zhang Y."/>
            <person name="Shen Q."/>
            <person name="Leng L."/>
            <person name="Zhang D."/>
            <person name="Chen S."/>
            <person name="Shi Y."/>
            <person name="Ning Z."/>
            <person name="Chen S."/>
        </authorList>
    </citation>
    <scope>NUCLEOTIDE SEQUENCE [LARGE SCALE GENOMIC DNA]</scope>
    <source>
        <strain evidence="12">cv. PC099</strain>
    </source>
</reference>
<accession>A0AAD4P6C2</accession>
<keyword evidence="12" id="KW-1185">Reference proteome</keyword>
<dbReference type="InterPro" id="IPR001155">
    <property type="entry name" value="OxRdtase_FMN_N"/>
</dbReference>
<comment type="catalytic activity">
    <reaction evidence="7">
        <text>(1S,2S)-OPC-8 + NADP(+) = (9S,13S,15Z)-12-oxophyto-10,15-dienoate + NADPH + H(+)</text>
        <dbReference type="Rhea" id="RHEA:21888"/>
        <dbReference type="ChEBI" id="CHEBI:15378"/>
        <dbReference type="ChEBI" id="CHEBI:57411"/>
        <dbReference type="ChEBI" id="CHEBI:57783"/>
        <dbReference type="ChEBI" id="CHEBI:58349"/>
        <dbReference type="ChEBI" id="CHEBI:191855"/>
        <dbReference type="EC" id="1.3.1.42"/>
    </reaction>
</comment>
<sequence length="411" mass="45666">MDAGTTPDRASAAPMPSLFSPYKMGKFHLFHRVVLAPMTRCRALNGMPNSAMVEYYSQRATDGGLLITEGTTISPAAAGHVHVPGIFKKEQVAGWKDVVDGVHAKGSIIFCQLWHAGRALHSSFQADGIVPISSTEKPISERWKVQLPDGSLEIYPKPRKLETPEIPELVQQFRQAAIHAILAGFDGVEIHGAHGYLLDQFMKDGVNERRDEYGGSLPNRIELTMQVLEALVSAIGADRVALRISPLFDHLDAMDSDPLGLGLAVIARINQLQRECGSKLAYLHVTQPRLSALVAESGEWQNWKTDEIVRMMREWRRAYEGTFMSSGGFTRQLGIEVVAEGDVDLVGYGRTFISNPDLVRRLQLNAPLNQYVRDTFYTHDPVVGYTDYPFLKTHVQDPTPLVHLSMKISHN</sequence>
<dbReference type="FunFam" id="3.20.20.70:FF:000073">
    <property type="entry name" value="12-oxophytodienoate reductase 3"/>
    <property type="match status" value="1"/>
</dbReference>
<gene>
    <name evidence="11" type="ORF">C2S53_013782</name>
</gene>
<evidence type="ECO:0000256" key="2">
    <source>
        <dbReference type="ARBA" id="ARBA00005979"/>
    </source>
</evidence>
<keyword evidence="6" id="KW-0560">Oxidoreductase</keyword>
<dbReference type="InterPro" id="IPR013785">
    <property type="entry name" value="Aldolase_TIM"/>
</dbReference>
<evidence type="ECO:0000256" key="8">
    <source>
        <dbReference type="ARBA" id="ARBA00060657"/>
    </source>
</evidence>
<comment type="similarity">
    <text evidence="2">Belongs to the NADH:flavin oxidoreductase/NADH oxidase family.</text>
</comment>
<evidence type="ECO:0000313" key="11">
    <source>
        <dbReference type="EMBL" id="KAH6828534.1"/>
    </source>
</evidence>
<organism evidence="11 12">
    <name type="scientific">Perilla frutescens var. hirtella</name>
    <name type="common">Perilla citriodora</name>
    <name type="synonym">Perilla setoyensis</name>
    <dbReference type="NCBI Taxonomy" id="608512"/>
    <lineage>
        <taxon>Eukaryota</taxon>
        <taxon>Viridiplantae</taxon>
        <taxon>Streptophyta</taxon>
        <taxon>Embryophyta</taxon>
        <taxon>Tracheophyta</taxon>
        <taxon>Spermatophyta</taxon>
        <taxon>Magnoliopsida</taxon>
        <taxon>eudicotyledons</taxon>
        <taxon>Gunneridae</taxon>
        <taxon>Pentapetalae</taxon>
        <taxon>asterids</taxon>
        <taxon>lamiids</taxon>
        <taxon>Lamiales</taxon>
        <taxon>Lamiaceae</taxon>
        <taxon>Nepetoideae</taxon>
        <taxon>Elsholtzieae</taxon>
        <taxon>Perilla</taxon>
    </lineage>
</organism>
<name>A0AAD4P6C2_PERFH</name>
<dbReference type="GO" id="GO:0009695">
    <property type="term" value="P:jasmonic acid biosynthetic process"/>
    <property type="evidence" value="ECO:0007669"/>
    <property type="project" value="TreeGrafter"/>
</dbReference>
<evidence type="ECO:0000259" key="10">
    <source>
        <dbReference type="Pfam" id="PF00724"/>
    </source>
</evidence>
<feature type="domain" description="NADH:flavin oxidoreductase/NADH oxidase N-terminal" evidence="10">
    <location>
        <begin position="17"/>
        <end position="368"/>
    </location>
</feature>
<keyword evidence="3" id="KW-0285">Flavoprotein</keyword>
<dbReference type="PANTHER" id="PTHR22893:SF112">
    <property type="entry name" value="12-OXOPHYTODIENOATE REDUCTASE 3"/>
    <property type="match status" value="1"/>
</dbReference>
<evidence type="ECO:0000256" key="7">
    <source>
        <dbReference type="ARBA" id="ARBA00051650"/>
    </source>
</evidence>
<dbReference type="Proteomes" id="UP001190926">
    <property type="component" value="Unassembled WGS sequence"/>
</dbReference>
<comment type="caution">
    <text evidence="11">The sequence shown here is derived from an EMBL/GenBank/DDBJ whole genome shotgun (WGS) entry which is preliminary data.</text>
</comment>